<dbReference type="GO" id="GO:0022857">
    <property type="term" value="F:transmembrane transporter activity"/>
    <property type="evidence" value="ECO:0007669"/>
    <property type="project" value="InterPro"/>
</dbReference>
<feature type="transmembrane region" description="Helical" evidence="7">
    <location>
        <begin position="365"/>
        <end position="385"/>
    </location>
</feature>
<dbReference type="Pfam" id="PF07690">
    <property type="entry name" value="MFS_1"/>
    <property type="match status" value="1"/>
</dbReference>
<evidence type="ECO:0000256" key="6">
    <source>
        <dbReference type="ARBA" id="ARBA00023136"/>
    </source>
</evidence>
<dbReference type="Proteomes" id="UP000507954">
    <property type="component" value="Unassembled WGS sequence"/>
</dbReference>
<feature type="transmembrane region" description="Helical" evidence="7">
    <location>
        <begin position="62"/>
        <end position="78"/>
    </location>
</feature>
<keyword evidence="4 7" id="KW-0812">Transmembrane</keyword>
<feature type="transmembrane region" description="Helical" evidence="7">
    <location>
        <begin position="115"/>
        <end position="136"/>
    </location>
</feature>
<keyword evidence="3" id="KW-1003">Cell membrane</keyword>
<evidence type="ECO:0000256" key="5">
    <source>
        <dbReference type="ARBA" id="ARBA00022989"/>
    </source>
</evidence>
<evidence type="ECO:0000256" key="3">
    <source>
        <dbReference type="ARBA" id="ARBA00022475"/>
    </source>
</evidence>
<feature type="transmembrane region" description="Helical" evidence="7">
    <location>
        <begin position="280"/>
        <end position="303"/>
    </location>
</feature>
<feature type="transmembrane region" description="Helical" evidence="7">
    <location>
        <begin position="148"/>
        <end position="172"/>
    </location>
</feature>
<dbReference type="GO" id="GO:0005886">
    <property type="term" value="C:plasma membrane"/>
    <property type="evidence" value="ECO:0007669"/>
    <property type="project" value="UniProtKB-SubCell"/>
</dbReference>
<feature type="transmembrane region" description="Helical" evidence="7">
    <location>
        <begin position="309"/>
        <end position="327"/>
    </location>
</feature>
<reference evidence="9" key="1">
    <citation type="submission" date="2019-06" db="EMBL/GenBank/DDBJ databases">
        <authorList>
            <person name="Le Quere A."/>
            <person name="Colella S."/>
        </authorList>
    </citation>
    <scope>NUCLEOTIDE SEQUENCE</scope>
    <source>
        <strain evidence="9">EmedicaeMD41</strain>
    </source>
</reference>
<feature type="transmembrane region" description="Helical" evidence="7">
    <location>
        <begin position="415"/>
        <end position="433"/>
    </location>
</feature>
<dbReference type="InterPro" id="IPR020846">
    <property type="entry name" value="MFS_dom"/>
</dbReference>
<gene>
    <name evidence="9" type="ORF">EMEDMD4_440122</name>
</gene>
<dbReference type="PANTHER" id="PTHR42718:SF46">
    <property type="entry name" value="BLR6921 PROTEIN"/>
    <property type="match status" value="1"/>
</dbReference>
<proteinExistence type="predicted"/>
<evidence type="ECO:0000256" key="2">
    <source>
        <dbReference type="ARBA" id="ARBA00022448"/>
    </source>
</evidence>
<dbReference type="CDD" id="cd17321">
    <property type="entry name" value="MFS_MMR_MDR_like"/>
    <property type="match status" value="1"/>
</dbReference>
<evidence type="ECO:0000256" key="1">
    <source>
        <dbReference type="ARBA" id="ARBA00004651"/>
    </source>
</evidence>
<comment type="subcellular location">
    <subcellularLocation>
        <location evidence="1">Cell membrane</location>
        <topology evidence="1">Multi-pass membrane protein</topology>
    </subcellularLocation>
</comment>
<feature type="transmembrane region" description="Helical" evidence="7">
    <location>
        <begin position="339"/>
        <end position="359"/>
    </location>
</feature>
<dbReference type="AlphaFoldDB" id="A0A508WZ58"/>
<dbReference type="InterPro" id="IPR036259">
    <property type="entry name" value="MFS_trans_sf"/>
</dbReference>
<evidence type="ECO:0000256" key="7">
    <source>
        <dbReference type="SAM" id="Phobius"/>
    </source>
</evidence>
<sequence length="487" mass="49149">MSKPAIAAPDEASGSGGAAAAQWALASLSLSVLLSSLGTSIANVGLPSLAAAFSASFQQVQWVVLAYLLAISTLIVTVGRLGDIIGRRRLLLAGILLFTLSSALSGAASNLPVLIFARSVQGLGAAVMMTLAMALVGDAVAKERTGSAMGLLGTMSAVGTALGPSLGGVLIAGLGWRAIFLVNVPLGALAFLLAWRSLPADRQAPEAERPGFDVRGTLLLGFTLAAYALAMTVSRGSLGPLNLSLLAAAILGAGLFVLVERRAASPLIRLQTLRNPVLAAGLAMSTLVSTVMMATLVVGPFYLSRSLGLGATMVGIVMAAGPVVSALSGLPAGRAVDRLGAPFMILAGLVAMAAGSFALSVLPEMFGVAGYLAAMLVLTPGYQLFQAANNTAVMRDVRPDRRGVVSGMLNLSRNLGLVTGASAMGAIFAFATAEDVAAANAGTVSAGMQVTFAVAGVLVIGALLIALRSRALARSAERVAMPGRDRT</sequence>
<protein>
    <submittedName>
        <fullName evidence="9">Major facilitator superfamily protein</fullName>
    </submittedName>
</protein>
<keyword evidence="5 7" id="KW-1133">Transmembrane helix</keyword>
<feature type="domain" description="Major facilitator superfamily (MFS) profile" evidence="8">
    <location>
        <begin position="24"/>
        <end position="474"/>
    </location>
</feature>
<organism evidence="9">
    <name type="scientific">Sinorhizobium medicae</name>
    <dbReference type="NCBI Taxonomy" id="110321"/>
    <lineage>
        <taxon>Bacteria</taxon>
        <taxon>Pseudomonadati</taxon>
        <taxon>Pseudomonadota</taxon>
        <taxon>Alphaproteobacteria</taxon>
        <taxon>Hyphomicrobiales</taxon>
        <taxon>Rhizobiaceae</taxon>
        <taxon>Sinorhizobium/Ensifer group</taxon>
        <taxon>Sinorhizobium</taxon>
    </lineage>
</organism>
<dbReference type="PRINTS" id="PR01036">
    <property type="entry name" value="TCRTETB"/>
</dbReference>
<feature type="transmembrane region" description="Helical" evidence="7">
    <location>
        <begin position="240"/>
        <end position="259"/>
    </location>
</feature>
<feature type="transmembrane region" description="Helical" evidence="7">
    <location>
        <begin position="178"/>
        <end position="195"/>
    </location>
</feature>
<dbReference type="PANTHER" id="PTHR42718">
    <property type="entry name" value="MAJOR FACILITATOR SUPERFAMILY MULTIDRUG TRANSPORTER MFSC"/>
    <property type="match status" value="1"/>
</dbReference>
<keyword evidence="6 7" id="KW-0472">Membrane</keyword>
<feature type="transmembrane region" description="Helical" evidence="7">
    <location>
        <begin position="216"/>
        <end position="234"/>
    </location>
</feature>
<feature type="transmembrane region" description="Helical" evidence="7">
    <location>
        <begin position="445"/>
        <end position="467"/>
    </location>
</feature>
<name>A0A508WZ58_9HYPH</name>
<evidence type="ECO:0000313" key="9">
    <source>
        <dbReference type="EMBL" id="VTZ62808.1"/>
    </source>
</evidence>
<dbReference type="SUPFAM" id="SSF103473">
    <property type="entry name" value="MFS general substrate transporter"/>
    <property type="match status" value="1"/>
</dbReference>
<dbReference type="PROSITE" id="PS50850">
    <property type="entry name" value="MFS"/>
    <property type="match status" value="1"/>
</dbReference>
<keyword evidence="2" id="KW-0813">Transport</keyword>
<accession>A0A508WZ58</accession>
<dbReference type="Gene3D" id="1.20.1250.20">
    <property type="entry name" value="MFS general substrate transporter like domains"/>
    <property type="match status" value="1"/>
</dbReference>
<dbReference type="EMBL" id="CABFNB010000111">
    <property type="protein sequence ID" value="VTZ62808.1"/>
    <property type="molecule type" value="Genomic_DNA"/>
</dbReference>
<dbReference type="Gene3D" id="1.20.1720.10">
    <property type="entry name" value="Multidrug resistance protein D"/>
    <property type="match status" value="1"/>
</dbReference>
<dbReference type="InterPro" id="IPR011701">
    <property type="entry name" value="MFS"/>
</dbReference>
<evidence type="ECO:0000259" key="8">
    <source>
        <dbReference type="PROSITE" id="PS50850"/>
    </source>
</evidence>
<evidence type="ECO:0000256" key="4">
    <source>
        <dbReference type="ARBA" id="ARBA00022692"/>
    </source>
</evidence>
<feature type="transmembrane region" description="Helical" evidence="7">
    <location>
        <begin position="90"/>
        <end position="109"/>
    </location>
</feature>